<gene>
    <name evidence="2" type="ORF">PZ740_13320</name>
</gene>
<dbReference type="RefSeq" id="WP_327789779.1">
    <property type="nucleotide sequence ID" value="NZ_JARGEQ010000126.1"/>
</dbReference>
<proteinExistence type="predicted"/>
<keyword evidence="1" id="KW-0812">Transmembrane</keyword>
<evidence type="ECO:0000256" key="1">
    <source>
        <dbReference type="SAM" id="Phobius"/>
    </source>
</evidence>
<evidence type="ECO:0000313" key="3">
    <source>
        <dbReference type="Proteomes" id="UP001301140"/>
    </source>
</evidence>
<dbReference type="EMBL" id="JARGEQ010000126">
    <property type="protein sequence ID" value="MDF1587361.1"/>
    <property type="molecule type" value="Genomic_DNA"/>
</dbReference>
<feature type="transmembrane region" description="Helical" evidence="1">
    <location>
        <begin position="39"/>
        <end position="58"/>
    </location>
</feature>
<organism evidence="2 3">
    <name type="scientific">Marinimicrococcus flavescens</name>
    <dbReference type="NCBI Taxonomy" id="3031815"/>
    <lineage>
        <taxon>Bacteria</taxon>
        <taxon>Pseudomonadati</taxon>
        <taxon>Pseudomonadota</taxon>
        <taxon>Alphaproteobacteria</taxon>
        <taxon>Geminicoccales</taxon>
        <taxon>Geminicoccaceae</taxon>
        <taxon>Marinimicrococcus</taxon>
    </lineage>
</organism>
<sequence>MSDRRRHLLALLTAAVMLFSHPVLQLVDALAVAGPDWLLPAYLFAAWAAVILAAALAVERGRRE</sequence>
<dbReference type="Proteomes" id="UP001301140">
    <property type="component" value="Unassembled WGS sequence"/>
</dbReference>
<name>A0AAP3XSV8_9PROT</name>
<keyword evidence="3" id="KW-1185">Reference proteome</keyword>
<reference evidence="2 3" key="1">
    <citation type="submission" date="2023-03" db="EMBL/GenBank/DDBJ databases">
        <title>YIM 152171 draft genome.</title>
        <authorList>
            <person name="Yang Z."/>
        </authorList>
    </citation>
    <scope>NUCLEOTIDE SEQUENCE [LARGE SCALE GENOMIC DNA]</scope>
    <source>
        <strain evidence="2 3">YIM 152171</strain>
    </source>
</reference>
<dbReference type="AlphaFoldDB" id="A0AAP3XSV8"/>
<protein>
    <submittedName>
        <fullName evidence="2">Uncharacterized protein</fullName>
    </submittedName>
</protein>
<keyword evidence="1" id="KW-0472">Membrane</keyword>
<evidence type="ECO:0000313" key="2">
    <source>
        <dbReference type="EMBL" id="MDF1587361.1"/>
    </source>
</evidence>
<accession>A0AAP3XSV8</accession>
<comment type="caution">
    <text evidence="2">The sequence shown here is derived from an EMBL/GenBank/DDBJ whole genome shotgun (WGS) entry which is preliminary data.</text>
</comment>
<keyword evidence="1" id="KW-1133">Transmembrane helix</keyword>